<evidence type="ECO:0000313" key="2">
    <source>
        <dbReference type="EMBL" id="DAF61993.1"/>
    </source>
</evidence>
<proteinExistence type="predicted"/>
<accession>A0A8S5TFE6</accession>
<name>A0A8S5TFE6_9CAUD</name>
<dbReference type="EMBL" id="BK032818">
    <property type="protein sequence ID" value="DAF61993.1"/>
    <property type="molecule type" value="Genomic_DNA"/>
</dbReference>
<protein>
    <submittedName>
        <fullName evidence="2">Uncharacterized protein</fullName>
    </submittedName>
</protein>
<organism evidence="2">
    <name type="scientific">Siphoviridae sp. ctP0x5</name>
    <dbReference type="NCBI Taxonomy" id="2827863"/>
    <lineage>
        <taxon>Viruses</taxon>
        <taxon>Duplodnaviria</taxon>
        <taxon>Heunggongvirae</taxon>
        <taxon>Uroviricota</taxon>
        <taxon>Caudoviricetes</taxon>
    </lineage>
</organism>
<feature type="coiled-coil region" evidence="1">
    <location>
        <begin position="26"/>
        <end position="57"/>
    </location>
</feature>
<sequence length="58" mass="7009">MTHNQWEQGERLTIYNATKEQLKFMVRERESMIQDLTKQLDEKQKALEEAIKMLKDLV</sequence>
<evidence type="ECO:0000256" key="1">
    <source>
        <dbReference type="SAM" id="Coils"/>
    </source>
</evidence>
<reference evidence="2" key="1">
    <citation type="journal article" date="2021" name="Proc. Natl. Acad. Sci. U.S.A.">
        <title>A Catalog of Tens of Thousands of Viruses from Human Metagenomes Reveals Hidden Associations with Chronic Diseases.</title>
        <authorList>
            <person name="Tisza M.J."/>
            <person name="Buck C.B."/>
        </authorList>
    </citation>
    <scope>NUCLEOTIDE SEQUENCE</scope>
    <source>
        <strain evidence="2">CtP0x5</strain>
    </source>
</reference>
<keyword evidence="1" id="KW-0175">Coiled coil</keyword>